<evidence type="ECO:0000256" key="2">
    <source>
        <dbReference type="ARBA" id="ARBA00022448"/>
    </source>
</evidence>
<dbReference type="GO" id="GO:0055085">
    <property type="term" value="P:transmembrane transport"/>
    <property type="evidence" value="ECO:0007669"/>
    <property type="project" value="InterPro"/>
</dbReference>
<dbReference type="Pfam" id="PF00324">
    <property type="entry name" value="AA_permease"/>
    <property type="match status" value="1"/>
</dbReference>
<name>A0AAJ0BWA3_9PEZI</name>
<comment type="caution">
    <text evidence="9">The sequence shown here is derived from an EMBL/GenBank/DDBJ whole genome shotgun (WGS) entry which is preliminary data.</text>
</comment>
<dbReference type="Gene3D" id="1.20.1740.10">
    <property type="entry name" value="Amino acid/polyamine transporter I"/>
    <property type="match status" value="1"/>
</dbReference>
<feature type="transmembrane region" description="Helical" evidence="7">
    <location>
        <begin position="211"/>
        <end position="234"/>
    </location>
</feature>
<gene>
    <name evidence="9" type="ORF">QBC33DRAFT_201850</name>
</gene>
<evidence type="ECO:0000256" key="1">
    <source>
        <dbReference type="ARBA" id="ARBA00004141"/>
    </source>
</evidence>
<keyword evidence="10" id="KW-1185">Reference proteome</keyword>
<keyword evidence="5 7" id="KW-0472">Membrane</keyword>
<keyword evidence="3 7" id="KW-0812">Transmembrane</keyword>
<feature type="transmembrane region" description="Helical" evidence="7">
    <location>
        <begin position="240"/>
        <end position="260"/>
    </location>
</feature>
<feature type="region of interest" description="Disordered" evidence="6">
    <location>
        <begin position="1"/>
        <end position="56"/>
    </location>
</feature>
<dbReference type="Proteomes" id="UP001244011">
    <property type="component" value="Unassembled WGS sequence"/>
</dbReference>
<evidence type="ECO:0000313" key="9">
    <source>
        <dbReference type="EMBL" id="KAK1764227.1"/>
    </source>
</evidence>
<dbReference type="GO" id="GO:0016020">
    <property type="term" value="C:membrane"/>
    <property type="evidence" value="ECO:0007669"/>
    <property type="project" value="UniProtKB-SubCell"/>
</dbReference>
<comment type="subcellular location">
    <subcellularLocation>
        <location evidence="1">Membrane</location>
        <topology evidence="1">Multi-pass membrane protein</topology>
    </subcellularLocation>
</comment>
<keyword evidence="2" id="KW-0813">Transport</keyword>
<organism evidence="9 10">
    <name type="scientific">Phialemonium atrogriseum</name>
    <dbReference type="NCBI Taxonomy" id="1093897"/>
    <lineage>
        <taxon>Eukaryota</taxon>
        <taxon>Fungi</taxon>
        <taxon>Dikarya</taxon>
        <taxon>Ascomycota</taxon>
        <taxon>Pezizomycotina</taxon>
        <taxon>Sordariomycetes</taxon>
        <taxon>Sordariomycetidae</taxon>
        <taxon>Cephalothecales</taxon>
        <taxon>Cephalothecaceae</taxon>
        <taxon>Phialemonium</taxon>
    </lineage>
</organism>
<proteinExistence type="predicted"/>
<reference evidence="9" key="1">
    <citation type="submission" date="2023-06" db="EMBL/GenBank/DDBJ databases">
        <title>Genome-scale phylogeny and comparative genomics of the fungal order Sordariales.</title>
        <authorList>
            <consortium name="Lawrence Berkeley National Laboratory"/>
            <person name="Hensen N."/>
            <person name="Bonometti L."/>
            <person name="Westerberg I."/>
            <person name="Brannstrom I.O."/>
            <person name="Guillou S."/>
            <person name="Cros-Aarteil S."/>
            <person name="Calhoun S."/>
            <person name="Haridas S."/>
            <person name="Kuo A."/>
            <person name="Mondo S."/>
            <person name="Pangilinan J."/>
            <person name="Riley R."/>
            <person name="Labutti K."/>
            <person name="Andreopoulos B."/>
            <person name="Lipzen A."/>
            <person name="Chen C."/>
            <person name="Yanf M."/>
            <person name="Daum C."/>
            <person name="Ng V."/>
            <person name="Clum A."/>
            <person name="Steindorff A."/>
            <person name="Ohm R."/>
            <person name="Martin F."/>
            <person name="Silar P."/>
            <person name="Natvig D."/>
            <person name="Lalanne C."/>
            <person name="Gautier V."/>
            <person name="Ament-Velasquez S.L."/>
            <person name="Kruys A."/>
            <person name="Hutchinson M.I."/>
            <person name="Powell A.J."/>
            <person name="Barry K."/>
            <person name="Miller A.N."/>
            <person name="Grigoriev I.V."/>
            <person name="Debuchy R."/>
            <person name="Gladieux P."/>
            <person name="Thoren M.H."/>
            <person name="Johannesson H."/>
        </authorList>
    </citation>
    <scope>NUCLEOTIDE SEQUENCE</scope>
    <source>
        <strain evidence="9">8032-3</strain>
    </source>
</reference>
<feature type="transmembrane region" description="Helical" evidence="7">
    <location>
        <begin position="345"/>
        <end position="367"/>
    </location>
</feature>
<feature type="transmembrane region" description="Helical" evidence="7">
    <location>
        <begin position="420"/>
        <end position="440"/>
    </location>
</feature>
<feature type="transmembrane region" description="Helical" evidence="7">
    <location>
        <begin position="479"/>
        <end position="495"/>
    </location>
</feature>
<dbReference type="PANTHER" id="PTHR43495">
    <property type="entry name" value="GABA PERMEASE"/>
    <property type="match status" value="1"/>
</dbReference>
<dbReference type="GeneID" id="85305780"/>
<feature type="transmembrane region" description="Helical" evidence="7">
    <location>
        <begin position="515"/>
        <end position="535"/>
    </location>
</feature>
<evidence type="ECO:0000256" key="3">
    <source>
        <dbReference type="ARBA" id="ARBA00022692"/>
    </source>
</evidence>
<evidence type="ECO:0000313" key="10">
    <source>
        <dbReference type="Proteomes" id="UP001244011"/>
    </source>
</evidence>
<sequence>MPQSRELPEWVPEWYPKASAPASEPRKDPPGDGPATDPPHASGPTDDCQDTAASPSQAASIELENVDGFKRAPPKQIIVTPNPDRTVKRKLRGIHLFMITINGTLGTGLYWRGGQILELGGPLAVLLSFFLVGLLSWAVMQCITEMLCIWPIPGALSVYVSEFVDDELGIAVGIAYWFTYSVSFAALIATSAAEFNFWPGVAGNKGIEGGIIYLCIPFTLVLVNAFGIEIYGLIEVVSGTIKLLFLAVIMIALIAINLGAGPSGRGYLGAQYWSSPTAIDTDAANNWGTALLMSMSIATFAYVGVEIVAASALEAEWPQKIVEARTNSDLARPSNDTLIGKTVKFSAIFISVLATIAYSLSGLLATFDIARDDCQLPRLSWINATATSCQASSPPSPETNTASAFVAIAYQSRVPHLADVFNAFLVFTCLTCANTNLYVASRTLFGLTSRLDGGTGQPWVLRLLAWFGRTNHRKVPMRAMIFSALAFCWVPFLQLSGGTSTDTPIGMFIEVLAEMGSVGVLIVWACECLAFIRYYHCIDRHRSVLEAQKFSQVRRWSREDYHDYPYRGHGQPLLAYAALAGCLFILVVANGTSLWKGFHPLPFLSSYLIVFVFLGIWALLKIVRGSKWSFVDLSNPQKVVKKLRDLHDIRQGAT</sequence>
<dbReference type="AlphaFoldDB" id="A0AAJ0BWA3"/>
<accession>A0AAJ0BWA3</accession>
<evidence type="ECO:0000256" key="4">
    <source>
        <dbReference type="ARBA" id="ARBA00022989"/>
    </source>
</evidence>
<feature type="transmembrane region" description="Helical" evidence="7">
    <location>
        <begin position="94"/>
        <end position="113"/>
    </location>
</feature>
<feature type="transmembrane region" description="Helical" evidence="7">
    <location>
        <begin position="573"/>
        <end position="595"/>
    </location>
</feature>
<feature type="transmembrane region" description="Helical" evidence="7">
    <location>
        <begin position="119"/>
        <end position="140"/>
    </location>
</feature>
<feature type="transmembrane region" description="Helical" evidence="7">
    <location>
        <begin position="170"/>
        <end position="190"/>
    </location>
</feature>
<dbReference type="EMBL" id="MU839021">
    <property type="protein sequence ID" value="KAK1764227.1"/>
    <property type="molecule type" value="Genomic_DNA"/>
</dbReference>
<evidence type="ECO:0000256" key="5">
    <source>
        <dbReference type="ARBA" id="ARBA00023136"/>
    </source>
</evidence>
<keyword evidence="4 7" id="KW-1133">Transmembrane helix</keyword>
<dbReference type="PANTHER" id="PTHR43495:SF5">
    <property type="entry name" value="GAMMA-AMINOBUTYRIC ACID PERMEASE"/>
    <property type="match status" value="1"/>
</dbReference>
<feature type="domain" description="Amino acid permease/ SLC12A" evidence="8">
    <location>
        <begin position="95"/>
        <end position="622"/>
    </location>
</feature>
<evidence type="ECO:0000259" key="8">
    <source>
        <dbReference type="Pfam" id="PF00324"/>
    </source>
</evidence>
<protein>
    <submittedName>
        <fullName evidence="9">Amino acid permease/ SLC12A domain-containing protein</fullName>
    </submittedName>
</protein>
<evidence type="ECO:0000256" key="7">
    <source>
        <dbReference type="SAM" id="Phobius"/>
    </source>
</evidence>
<evidence type="ECO:0000256" key="6">
    <source>
        <dbReference type="SAM" id="MobiDB-lite"/>
    </source>
</evidence>
<dbReference type="RefSeq" id="XP_060280440.1">
    <property type="nucleotide sequence ID" value="XM_060422593.1"/>
</dbReference>
<dbReference type="InterPro" id="IPR004841">
    <property type="entry name" value="AA-permease/SLC12A_dom"/>
</dbReference>
<feature type="transmembrane region" description="Helical" evidence="7">
    <location>
        <begin position="601"/>
        <end position="620"/>
    </location>
</feature>